<dbReference type="Proteomes" id="UP000828048">
    <property type="component" value="Chromosome 1"/>
</dbReference>
<keyword evidence="2" id="KW-1185">Reference proteome</keyword>
<proteinExistence type="predicted"/>
<evidence type="ECO:0000313" key="2">
    <source>
        <dbReference type="Proteomes" id="UP000828048"/>
    </source>
</evidence>
<organism evidence="1 2">
    <name type="scientific">Vaccinium darrowii</name>
    <dbReference type="NCBI Taxonomy" id="229202"/>
    <lineage>
        <taxon>Eukaryota</taxon>
        <taxon>Viridiplantae</taxon>
        <taxon>Streptophyta</taxon>
        <taxon>Embryophyta</taxon>
        <taxon>Tracheophyta</taxon>
        <taxon>Spermatophyta</taxon>
        <taxon>Magnoliopsida</taxon>
        <taxon>eudicotyledons</taxon>
        <taxon>Gunneridae</taxon>
        <taxon>Pentapetalae</taxon>
        <taxon>asterids</taxon>
        <taxon>Ericales</taxon>
        <taxon>Ericaceae</taxon>
        <taxon>Vaccinioideae</taxon>
        <taxon>Vaccinieae</taxon>
        <taxon>Vaccinium</taxon>
    </lineage>
</organism>
<accession>A0ACB7XWX0</accession>
<name>A0ACB7XWX0_9ERIC</name>
<evidence type="ECO:0000313" key="1">
    <source>
        <dbReference type="EMBL" id="KAH7844970.1"/>
    </source>
</evidence>
<sequence length="144" mass="15572">MSQRSVGFSPDVHQKPPVPLPTTFHKKNGRGGKKRRLNGISSFRATGDNPSFSPLVGTILRRIGASVAKALRCGKSWSSSSCKVVSASSTTMARSRSYADYNMIIDSHRAEAVEDCIEFLNSSSSTSSSSLRRSFSVSENTFCS</sequence>
<protein>
    <submittedName>
        <fullName evidence="1">Uncharacterized protein</fullName>
    </submittedName>
</protein>
<gene>
    <name evidence="1" type="ORF">Vadar_033789</name>
</gene>
<dbReference type="EMBL" id="CM037151">
    <property type="protein sequence ID" value="KAH7844970.1"/>
    <property type="molecule type" value="Genomic_DNA"/>
</dbReference>
<reference evidence="1 2" key="1">
    <citation type="journal article" date="2021" name="Hortic Res">
        <title>High-quality reference genome and annotation aids understanding of berry development for evergreen blueberry (Vaccinium darrowii).</title>
        <authorList>
            <person name="Yu J."/>
            <person name="Hulse-Kemp A.M."/>
            <person name="Babiker E."/>
            <person name="Staton M."/>
        </authorList>
    </citation>
    <scope>NUCLEOTIDE SEQUENCE [LARGE SCALE GENOMIC DNA]</scope>
    <source>
        <strain evidence="2">cv. NJ 8807/NJ 8810</strain>
        <tissue evidence="1">Young leaf</tissue>
    </source>
</reference>
<comment type="caution">
    <text evidence="1">The sequence shown here is derived from an EMBL/GenBank/DDBJ whole genome shotgun (WGS) entry which is preliminary data.</text>
</comment>